<evidence type="ECO:0000313" key="7">
    <source>
        <dbReference type="Proteomes" id="UP000265926"/>
    </source>
</evidence>
<feature type="region of interest" description="Disordered" evidence="4">
    <location>
        <begin position="426"/>
        <end position="450"/>
    </location>
</feature>
<dbReference type="Proteomes" id="UP000265926">
    <property type="component" value="Unassembled WGS sequence"/>
</dbReference>
<dbReference type="AlphaFoldDB" id="A0A399SYX8"/>
<protein>
    <submittedName>
        <fullName evidence="6">HlyD family efflux transporter periplasmic adaptor subunit</fullName>
    </submittedName>
</protein>
<proteinExistence type="predicted"/>
<evidence type="ECO:0000259" key="5">
    <source>
        <dbReference type="Pfam" id="PF25990"/>
    </source>
</evidence>
<organism evidence="6 7">
    <name type="scientific">Maribellus luteus</name>
    <dbReference type="NCBI Taxonomy" id="2305463"/>
    <lineage>
        <taxon>Bacteria</taxon>
        <taxon>Pseudomonadati</taxon>
        <taxon>Bacteroidota</taxon>
        <taxon>Bacteroidia</taxon>
        <taxon>Marinilabiliales</taxon>
        <taxon>Prolixibacteraceae</taxon>
        <taxon>Maribellus</taxon>
    </lineage>
</organism>
<reference evidence="6 7" key="1">
    <citation type="submission" date="2018-08" db="EMBL/GenBank/DDBJ databases">
        <title>Pallidiluteibacterium maritimus gen. nov., sp. nov., isolated from coastal sediment.</title>
        <authorList>
            <person name="Zhou L.Y."/>
        </authorList>
    </citation>
    <scope>NUCLEOTIDE SEQUENCE [LARGE SCALE GENOMIC DNA]</scope>
    <source>
        <strain evidence="6 7">XSD2</strain>
    </source>
</reference>
<feature type="domain" description="YknX-like beta-barrel" evidence="5">
    <location>
        <begin position="266"/>
        <end position="335"/>
    </location>
</feature>
<dbReference type="EMBL" id="QWGR01000009">
    <property type="protein sequence ID" value="RIJ47217.1"/>
    <property type="molecule type" value="Genomic_DNA"/>
</dbReference>
<keyword evidence="2 3" id="KW-0175">Coiled coil</keyword>
<sequence>MIRRISIITILVVLAVITVVFALKPSHDDEVMLTATAQKGKFESMVYSSGQLESQEADYITVPAVFRDNRLRIWEITIADMIEEGSRVDSGDYVATIDHSAVDEQYKTAMDELDQRFTEYEDSKIDSNLTLSNQRDQIVNAQLDLEERQIIIKESIYEAPSVKRKAEMDLEKAERKYEQMKQAYVLKQQQEANKVDRRFINYKQAKERVDLLQSVYDALTIRSPKSGIIGYYRYSGRGAAVKANSTISTRSPAIATFPKMNTLISTTYINEIDISRIKAGQKVAIGIDAFPEKMLEGEVSSIANVGQLLPRSDAKVFEVKIKVIGDDEELKPSMTTSNVIQTGYAEEAVFVPLESVFTNDSLSYVYLSEKDGRKIQKQVVETGIQNENFVVALQGVKEGDRVLLSEPENAESLTFEGMDIYQSIKDDADQAAGENSQEAALVQPKEFTSK</sequence>
<dbReference type="OrthoDB" id="1522431at2"/>
<feature type="coiled-coil region" evidence="3">
    <location>
        <begin position="163"/>
        <end position="222"/>
    </location>
</feature>
<dbReference type="PANTHER" id="PTHR32347:SF14">
    <property type="entry name" value="EFFLUX SYSTEM COMPONENT YKNX-RELATED"/>
    <property type="match status" value="1"/>
</dbReference>
<evidence type="ECO:0000313" key="6">
    <source>
        <dbReference type="EMBL" id="RIJ47217.1"/>
    </source>
</evidence>
<comment type="subcellular location">
    <subcellularLocation>
        <location evidence="1">Cell envelope</location>
    </subcellularLocation>
</comment>
<comment type="caution">
    <text evidence="6">The sequence shown here is derived from an EMBL/GenBank/DDBJ whole genome shotgun (WGS) entry which is preliminary data.</text>
</comment>
<name>A0A399SYX8_9BACT</name>
<keyword evidence="7" id="KW-1185">Reference proteome</keyword>
<dbReference type="Gene3D" id="2.40.30.170">
    <property type="match status" value="1"/>
</dbReference>
<evidence type="ECO:0000256" key="2">
    <source>
        <dbReference type="ARBA" id="ARBA00023054"/>
    </source>
</evidence>
<dbReference type="InterPro" id="IPR050465">
    <property type="entry name" value="UPF0194_transport"/>
</dbReference>
<evidence type="ECO:0000256" key="1">
    <source>
        <dbReference type="ARBA" id="ARBA00004196"/>
    </source>
</evidence>
<accession>A0A399SYX8</accession>
<dbReference type="InterPro" id="IPR058636">
    <property type="entry name" value="Beta-barrel_YknX"/>
</dbReference>
<dbReference type="PANTHER" id="PTHR32347">
    <property type="entry name" value="EFFLUX SYSTEM COMPONENT YKNX-RELATED"/>
    <property type="match status" value="1"/>
</dbReference>
<dbReference type="Gene3D" id="2.40.420.20">
    <property type="match status" value="1"/>
</dbReference>
<dbReference type="RefSeq" id="WP_119438934.1">
    <property type="nucleotide sequence ID" value="NZ_QWGR01000009.1"/>
</dbReference>
<evidence type="ECO:0000256" key="4">
    <source>
        <dbReference type="SAM" id="MobiDB-lite"/>
    </source>
</evidence>
<dbReference type="Pfam" id="PF25990">
    <property type="entry name" value="Beta-barrel_YknX"/>
    <property type="match status" value="1"/>
</dbReference>
<gene>
    <name evidence="6" type="ORF">D1614_15790</name>
</gene>
<evidence type="ECO:0000256" key="3">
    <source>
        <dbReference type="SAM" id="Coils"/>
    </source>
</evidence>
<dbReference type="GO" id="GO:0030313">
    <property type="term" value="C:cell envelope"/>
    <property type="evidence" value="ECO:0007669"/>
    <property type="project" value="UniProtKB-SubCell"/>
</dbReference>